<evidence type="ECO:0000313" key="3">
    <source>
        <dbReference type="EMBL" id="KAH0573940.1"/>
    </source>
</evidence>
<keyword evidence="1" id="KW-0472">Membrane</keyword>
<evidence type="ECO:0000256" key="2">
    <source>
        <dbReference type="SAM" id="SignalP"/>
    </source>
</evidence>
<keyword evidence="1" id="KW-1133">Transmembrane helix</keyword>
<dbReference type="AlphaFoldDB" id="A0A9P8LT81"/>
<name>A0A9P8LT81_9EUKA</name>
<keyword evidence="2" id="KW-0732">Signal</keyword>
<feature type="signal peptide" evidence="2">
    <location>
        <begin position="1"/>
        <end position="17"/>
    </location>
</feature>
<proteinExistence type="predicted"/>
<dbReference type="EMBL" id="AUWU02000004">
    <property type="protein sequence ID" value="KAH0573940.1"/>
    <property type="molecule type" value="Genomic_DNA"/>
</dbReference>
<dbReference type="RefSeq" id="XP_067764713.1">
    <property type="nucleotide sequence ID" value="XM_067907739.1"/>
</dbReference>
<keyword evidence="4" id="KW-1185">Reference proteome</keyword>
<reference evidence="3 4" key="1">
    <citation type="journal article" date="2014" name="PLoS Genet.">
        <title>The Genome of Spironucleus salmonicida Highlights a Fish Pathogen Adapted to Fluctuating Environments.</title>
        <authorList>
            <person name="Xu F."/>
            <person name="Jerlstrom-Hultqvist J."/>
            <person name="Einarsson E."/>
            <person name="Astvaldsson A."/>
            <person name="Svard S.G."/>
            <person name="Andersson J.O."/>
        </authorList>
    </citation>
    <scope>NUCLEOTIDE SEQUENCE [LARGE SCALE GENOMIC DNA]</scope>
    <source>
        <strain evidence="3 4">ATCC 50377</strain>
    </source>
</reference>
<evidence type="ECO:0008006" key="5">
    <source>
        <dbReference type="Google" id="ProtNLM"/>
    </source>
</evidence>
<dbReference type="GeneID" id="94297898"/>
<evidence type="ECO:0000313" key="4">
    <source>
        <dbReference type="Proteomes" id="UP000018208"/>
    </source>
</evidence>
<comment type="caution">
    <text evidence="3">The sequence shown here is derived from an EMBL/GenBank/DDBJ whole genome shotgun (WGS) entry which is preliminary data.</text>
</comment>
<feature type="chain" id="PRO_5040201305" description="Transmembrane protein" evidence="2">
    <location>
        <begin position="18"/>
        <end position="155"/>
    </location>
</feature>
<gene>
    <name evidence="3" type="ORF">SS50377_23875</name>
</gene>
<accession>A0A9P8LT81</accession>
<evidence type="ECO:0000256" key="1">
    <source>
        <dbReference type="SAM" id="Phobius"/>
    </source>
</evidence>
<protein>
    <recommendedName>
        <fullName evidence="5">Transmembrane protein</fullName>
    </recommendedName>
</protein>
<sequence length="155" mass="16593">MKFASLLVFAAAPLALAAQMTVICSVVRLMPGCPAPVDAWVALLRAHGAYRPTVLLGYAANLAAVVHALLLAVLWGLERLARAHRRCRLPAYLLTLSLCLSLVQAEFRTVPDLRVVVLNERLLALLRAAARQLGGIAVAGRLLLQQVGAEVLDAE</sequence>
<organism evidence="3 4">
    <name type="scientific">Spironucleus salmonicida</name>
    <dbReference type="NCBI Taxonomy" id="348837"/>
    <lineage>
        <taxon>Eukaryota</taxon>
        <taxon>Metamonada</taxon>
        <taxon>Diplomonadida</taxon>
        <taxon>Hexamitidae</taxon>
        <taxon>Hexamitinae</taxon>
        <taxon>Spironucleus</taxon>
    </lineage>
</organism>
<keyword evidence="1" id="KW-0812">Transmembrane</keyword>
<dbReference type="KEGG" id="ssao:94297898"/>
<dbReference type="Proteomes" id="UP000018208">
    <property type="component" value="Unassembled WGS sequence"/>
</dbReference>
<feature type="transmembrane region" description="Helical" evidence="1">
    <location>
        <begin position="55"/>
        <end position="77"/>
    </location>
</feature>